<name>A0A0N7KFV4_ORYSJ</name>
<sequence length="127" mass="14491">MLLLRHTTQELCHMLSLADAERERQRRGLEAGEEEDEHEVERDALRQHGLLPPQLLDQHVEEVLALPPRLLHPLPHHLLQHLHRVPPPLHAAKIASAVPGMSTGNEMSPRMKATKFFLRFSDDFDGS</sequence>
<evidence type="ECO:0000313" key="2">
    <source>
        <dbReference type="EMBL" id="BAS80265.1"/>
    </source>
</evidence>
<feature type="region of interest" description="Disordered" evidence="1">
    <location>
        <begin position="21"/>
        <end position="46"/>
    </location>
</feature>
<keyword evidence="3" id="KW-1185">Reference proteome</keyword>
<dbReference type="AlphaFoldDB" id="A0A0N7KFV4"/>
<protein>
    <submittedName>
        <fullName evidence="2">Os02g0675550 protein</fullName>
    </submittedName>
</protein>
<dbReference type="EMBL" id="AP014958">
    <property type="protein sequence ID" value="BAS80265.1"/>
    <property type="molecule type" value="Genomic_DNA"/>
</dbReference>
<evidence type="ECO:0000313" key="3">
    <source>
        <dbReference type="Proteomes" id="UP000059680"/>
    </source>
</evidence>
<evidence type="ECO:0000256" key="1">
    <source>
        <dbReference type="SAM" id="MobiDB-lite"/>
    </source>
</evidence>
<accession>A0A0N7KFV4</accession>
<dbReference type="Gramene" id="Os02t0675550-00">
    <property type="protein sequence ID" value="Os02t0675550-00"/>
    <property type="gene ID" value="Os02g0675550"/>
</dbReference>
<dbReference type="PaxDb" id="39947-A0A0N7KFV4"/>
<feature type="compositionally biased region" description="Basic and acidic residues" evidence="1">
    <location>
        <begin position="21"/>
        <end position="30"/>
    </location>
</feature>
<organism evidence="2 3">
    <name type="scientific">Oryza sativa subsp. japonica</name>
    <name type="common">Rice</name>
    <dbReference type="NCBI Taxonomy" id="39947"/>
    <lineage>
        <taxon>Eukaryota</taxon>
        <taxon>Viridiplantae</taxon>
        <taxon>Streptophyta</taxon>
        <taxon>Embryophyta</taxon>
        <taxon>Tracheophyta</taxon>
        <taxon>Spermatophyta</taxon>
        <taxon>Magnoliopsida</taxon>
        <taxon>Liliopsida</taxon>
        <taxon>Poales</taxon>
        <taxon>Poaceae</taxon>
        <taxon>BOP clade</taxon>
        <taxon>Oryzoideae</taxon>
        <taxon>Oryzeae</taxon>
        <taxon>Oryzinae</taxon>
        <taxon>Oryza</taxon>
        <taxon>Oryza sativa</taxon>
    </lineage>
</organism>
<dbReference type="Proteomes" id="UP000059680">
    <property type="component" value="Chromosome 2"/>
</dbReference>
<reference evidence="3" key="1">
    <citation type="journal article" date="2005" name="Nature">
        <title>The map-based sequence of the rice genome.</title>
        <authorList>
            <consortium name="International rice genome sequencing project (IRGSP)"/>
            <person name="Matsumoto T."/>
            <person name="Wu J."/>
            <person name="Kanamori H."/>
            <person name="Katayose Y."/>
            <person name="Fujisawa M."/>
            <person name="Namiki N."/>
            <person name="Mizuno H."/>
            <person name="Yamamoto K."/>
            <person name="Antonio B.A."/>
            <person name="Baba T."/>
            <person name="Sakata K."/>
            <person name="Nagamura Y."/>
            <person name="Aoki H."/>
            <person name="Arikawa K."/>
            <person name="Arita K."/>
            <person name="Bito T."/>
            <person name="Chiden Y."/>
            <person name="Fujitsuka N."/>
            <person name="Fukunaka R."/>
            <person name="Hamada M."/>
            <person name="Harada C."/>
            <person name="Hayashi A."/>
            <person name="Hijishita S."/>
            <person name="Honda M."/>
            <person name="Hosokawa S."/>
            <person name="Ichikawa Y."/>
            <person name="Idonuma A."/>
            <person name="Iijima M."/>
            <person name="Ikeda M."/>
            <person name="Ikeno M."/>
            <person name="Ito K."/>
            <person name="Ito S."/>
            <person name="Ito T."/>
            <person name="Ito Y."/>
            <person name="Ito Y."/>
            <person name="Iwabuchi A."/>
            <person name="Kamiya K."/>
            <person name="Karasawa W."/>
            <person name="Kurita K."/>
            <person name="Katagiri S."/>
            <person name="Kikuta A."/>
            <person name="Kobayashi H."/>
            <person name="Kobayashi N."/>
            <person name="Machita K."/>
            <person name="Maehara T."/>
            <person name="Masukawa M."/>
            <person name="Mizubayashi T."/>
            <person name="Mukai Y."/>
            <person name="Nagasaki H."/>
            <person name="Nagata Y."/>
            <person name="Naito S."/>
            <person name="Nakashima M."/>
            <person name="Nakama Y."/>
            <person name="Nakamichi Y."/>
            <person name="Nakamura M."/>
            <person name="Meguro A."/>
            <person name="Negishi M."/>
            <person name="Ohta I."/>
            <person name="Ohta T."/>
            <person name="Okamoto M."/>
            <person name="Ono N."/>
            <person name="Saji S."/>
            <person name="Sakaguchi M."/>
            <person name="Sakai K."/>
            <person name="Shibata M."/>
            <person name="Shimokawa T."/>
            <person name="Song J."/>
            <person name="Takazaki Y."/>
            <person name="Terasawa K."/>
            <person name="Tsugane M."/>
            <person name="Tsuji K."/>
            <person name="Ueda S."/>
            <person name="Waki K."/>
            <person name="Yamagata H."/>
            <person name="Yamamoto M."/>
            <person name="Yamamoto S."/>
            <person name="Yamane H."/>
            <person name="Yoshiki S."/>
            <person name="Yoshihara R."/>
            <person name="Yukawa K."/>
            <person name="Zhong H."/>
            <person name="Yano M."/>
            <person name="Yuan Q."/>
            <person name="Ouyang S."/>
            <person name="Liu J."/>
            <person name="Jones K.M."/>
            <person name="Gansberger K."/>
            <person name="Moffat K."/>
            <person name="Hill J."/>
            <person name="Bera J."/>
            <person name="Fadrosh D."/>
            <person name="Jin S."/>
            <person name="Johri S."/>
            <person name="Kim M."/>
            <person name="Overton L."/>
            <person name="Reardon M."/>
            <person name="Tsitrin T."/>
            <person name="Vuong H."/>
            <person name="Weaver B."/>
            <person name="Ciecko A."/>
            <person name="Tallon L."/>
            <person name="Jackson J."/>
            <person name="Pai G."/>
            <person name="Aken S.V."/>
            <person name="Utterback T."/>
            <person name="Reidmuller S."/>
            <person name="Feldblyum T."/>
            <person name="Hsiao J."/>
            <person name="Zismann V."/>
            <person name="Iobst S."/>
            <person name="de Vazeille A.R."/>
            <person name="Buell C.R."/>
            <person name="Ying K."/>
            <person name="Li Y."/>
            <person name="Lu T."/>
            <person name="Huang Y."/>
            <person name="Zhao Q."/>
            <person name="Feng Q."/>
            <person name="Zhang L."/>
            <person name="Zhu J."/>
            <person name="Weng Q."/>
            <person name="Mu J."/>
            <person name="Lu Y."/>
            <person name="Fan D."/>
            <person name="Liu Y."/>
            <person name="Guan J."/>
            <person name="Zhang Y."/>
            <person name="Yu S."/>
            <person name="Liu X."/>
            <person name="Zhang Y."/>
            <person name="Hong G."/>
            <person name="Han B."/>
            <person name="Choisne N."/>
            <person name="Demange N."/>
            <person name="Orjeda G."/>
            <person name="Samain S."/>
            <person name="Cattolico L."/>
            <person name="Pelletier E."/>
            <person name="Couloux A."/>
            <person name="Segurens B."/>
            <person name="Wincker P."/>
            <person name="D'Hont A."/>
            <person name="Scarpelli C."/>
            <person name="Weissenbach J."/>
            <person name="Salanoubat M."/>
            <person name="Quetier F."/>
            <person name="Yu Y."/>
            <person name="Kim H.R."/>
            <person name="Rambo T."/>
            <person name="Currie J."/>
            <person name="Collura K."/>
            <person name="Luo M."/>
            <person name="Yang T."/>
            <person name="Ammiraju J.S.S."/>
            <person name="Engler F."/>
            <person name="Soderlund C."/>
            <person name="Wing R.A."/>
            <person name="Palmer L.E."/>
            <person name="de la Bastide M."/>
            <person name="Spiegel L."/>
            <person name="Nascimento L."/>
            <person name="Zutavern T."/>
            <person name="O'Shaughnessy A."/>
            <person name="Dike S."/>
            <person name="Dedhia N."/>
            <person name="Preston R."/>
            <person name="Balija V."/>
            <person name="McCombie W.R."/>
            <person name="Chow T."/>
            <person name="Chen H."/>
            <person name="Chung M."/>
            <person name="Chen C."/>
            <person name="Shaw J."/>
            <person name="Wu H."/>
            <person name="Hsiao K."/>
            <person name="Chao Y."/>
            <person name="Chu M."/>
            <person name="Cheng C."/>
            <person name="Hour A."/>
            <person name="Lee P."/>
            <person name="Lin S."/>
            <person name="Lin Y."/>
            <person name="Liou J."/>
            <person name="Liu S."/>
            <person name="Hsing Y."/>
            <person name="Raghuvanshi S."/>
            <person name="Mohanty A."/>
            <person name="Bharti A.K."/>
            <person name="Gaur A."/>
            <person name="Gupta V."/>
            <person name="Kumar D."/>
            <person name="Ravi V."/>
            <person name="Vij S."/>
            <person name="Kapur A."/>
            <person name="Khurana P."/>
            <person name="Khurana P."/>
            <person name="Khurana J.P."/>
            <person name="Tyagi A.K."/>
            <person name="Gaikwad K."/>
            <person name="Singh A."/>
            <person name="Dalal V."/>
            <person name="Srivastava S."/>
            <person name="Dixit A."/>
            <person name="Pal A.K."/>
            <person name="Ghazi I.A."/>
            <person name="Yadav M."/>
            <person name="Pandit A."/>
            <person name="Bhargava A."/>
            <person name="Sureshbabu K."/>
            <person name="Batra K."/>
            <person name="Sharma T.R."/>
            <person name="Mohapatra T."/>
            <person name="Singh N.K."/>
            <person name="Messing J."/>
            <person name="Nelson A.B."/>
            <person name="Fuks G."/>
            <person name="Kavchok S."/>
            <person name="Keizer G."/>
            <person name="Linton E."/>
            <person name="Llaca V."/>
            <person name="Song R."/>
            <person name="Tanyolac B."/>
            <person name="Young S."/>
            <person name="Ho-Il K."/>
            <person name="Hahn J.H."/>
            <person name="Sangsakoo G."/>
            <person name="Vanavichit A."/>
            <person name="de Mattos Luiz.A.T."/>
            <person name="Zimmer P.D."/>
            <person name="Malone G."/>
            <person name="Dellagostin O."/>
            <person name="de Oliveira A.C."/>
            <person name="Bevan M."/>
            <person name="Bancroft I."/>
            <person name="Minx P."/>
            <person name="Cordum H."/>
            <person name="Wilson R."/>
            <person name="Cheng Z."/>
            <person name="Jin W."/>
            <person name="Jiang J."/>
            <person name="Leong S.A."/>
            <person name="Iwama H."/>
            <person name="Gojobori T."/>
            <person name="Itoh T."/>
            <person name="Niimura Y."/>
            <person name="Fujii Y."/>
            <person name="Habara T."/>
            <person name="Sakai H."/>
            <person name="Sato Y."/>
            <person name="Wilson G."/>
            <person name="Kumar K."/>
            <person name="McCouch S."/>
            <person name="Juretic N."/>
            <person name="Hoen D."/>
            <person name="Wright S."/>
            <person name="Bruskiewich R."/>
            <person name="Bureau T."/>
            <person name="Miyao A."/>
            <person name="Hirochika H."/>
            <person name="Nishikawa T."/>
            <person name="Kadowaki K."/>
            <person name="Sugiura M."/>
            <person name="Burr B."/>
            <person name="Sasaki T."/>
        </authorList>
    </citation>
    <scope>NUCLEOTIDE SEQUENCE [LARGE SCALE GENOMIC DNA]</scope>
    <source>
        <strain evidence="3">cv. Nipponbare</strain>
    </source>
</reference>
<reference evidence="2 3" key="3">
    <citation type="journal article" date="2013" name="Rice">
        <title>Improvement of the Oryza sativa Nipponbare reference genome using next generation sequence and optical map data.</title>
        <authorList>
            <person name="Kawahara Y."/>
            <person name="de la Bastide M."/>
            <person name="Hamilton J.P."/>
            <person name="Kanamori H."/>
            <person name="McCombie W.R."/>
            <person name="Ouyang S."/>
            <person name="Schwartz D.C."/>
            <person name="Tanaka T."/>
            <person name="Wu J."/>
            <person name="Zhou S."/>
            <person name="Childs K.L."/>
            <person name="Davidson R.M."/>
            <person name="Lin H."/>
            <person name="Quesada-Ocampo L."/>
            <person name="Vaillancourt B."/>
            <person name="Sakai H."/>
            <person name="Lee S.S."/>
            <person name="Kim J."/>
            <person name="Numa H."/>
            <person name="Itoh T."/>
            <person name="Buell C.R."/>
            <person name="Matsumoto T."/>
        </authorList>
    </citation>
    <scope>NUCLEOTIDE SEQUENCE [LARGE SCALE GENOMIC DNA]</scope>
    <source>
        <strain evidence="3">cv. Nipponbare</strain>
    </source>
</reference>
<proteinExistence type="predicted"/>
<dbReference type="InParanoid" id="A0A0N7KFV4"/>
<reference evidence="2 3" key="2">
    <citation type="journal article" date="2013" name="Plant Cell Physiol.">
        <title>Rice Annotation Project Database (RAP-DB): an integrative and interactive database for rice genomics.</title>
        <authorList>
            <person name="Sakai H."/>
            <person name="Lee S.S."/>
            <person name="Tanaka T."/>
            <person name="Numa H."/>
            <person name="Kim J."/>
            <person name="Kawahara Y."/>
            <person name="Wakimoto H."/>
            <person name="Yang C.C."/>
            <person name="Iwamoto M."/>
            <person name="Abe T."/>
            <person name="Yamada Y."/>
            <person name="Muto A."/>
            <person name="Inokuchi H."/>
            <person name="Ikemura T."/>
            <person name="Matsumoto T."/>
            <person name="Sasaki T."/>
            <person name="Itoh T."/>
        </authorList>
    </citation>
    <scope>NUCLEOTIDE SEQUENCE [LARGE SCALE GENOMIC DNA]</scope>
    <source>
        <strain evidence="3">cv. Nipponbare</strain>
    </source>
</reference>
<gene>
    <name evidence="2" type="ordered locus">Os02g0675550</name>
    <name evidence="2" type="ORF">OSNPB_020675550</name>
</gene>